<accession>A0A2S2QRP9</accession>
<dbReference type="Proteomes" id="UP000694846">
    <property type="component" value="Unplaced"/>
</dbReference>
<evidence type="ECO:0000313" key="2">
    <source>
        <dbReference type="Proteomes" id="UP000694846"/>
    </source>
</evidence>
<evidence type="ECO:0000313" key="3">
    <source>
        <dbReference type="RefSeq" id="XP_025419986.1"/>
    </source>
</evidence>
<dbReference type="AlphaFoldDB" id="A0A2S2QRP9"/>
<dbReference type="OrthoDB" id="6622415at2759"/>
<keyword evidence="2" id="KW-1185">Reference proteome</keyword>
<dbReference type="EMBL" id="GGMS01011140">
    <property type="protein sequence ID" value="MBY80343.1"/>
    <property type="molecule type" value="Transcribed_RNA"/>
</dbReference>
<dbReference type="GeneID" id="112690233"/>
<sequence length="133" mass="15382">MSISNVLHTTSEPQVVKHGITFKNVIPIYKENEVNVDDWVLVSFQLDNLKQSSSKDMVYMYYIGQIIKQLDGSTFEGTFLRSKTTKLFKGFVYGFPNVKDICEFDRSQIIGKMQKPIPYCRGLFKFNFNCNSI</sequence>
<evidence type="ECO:0000313" key="1">
    <source>
        <dbReference type="EMBL" id="MBY80343.1"/>
    </source>
</evidence>
<name>A0A2S2QRP9_9HEMI</name>
<reference evidence="1" key="1">
    <citation type="submission" date="2018-04" db="EMBL/GenBank/DDBJ databases">
        <title>Transcriptome assembly of Sipha flava.</title>
        <authorList>
            <person name="Scully E.D."/>
            <person name="Geib S.M."/>
            <person name="Palmer N.A."/>
            <person name="Koch K."/>
            <person name="Bradshaw J."/>
            <person name="Heng-Moss T."/>
            <person name="Sarath G."/>
        </authorList>
    </citation>
    <scope>NUCLEOTIDE SEQUENCE</scope>
</reference>
<organism evidence="1">
    <name type="scientific">Sipha flava</name>
    <name type="common">yellow sugarcane aphid</name>
    <dbReference type="NCBI Taxonomy" id="143950"/>
    <lineage>
        <taxon>Eukaryota</taxon>
        <taxon>Metazoa</taxon>
        <taxon>Ecdysozoa</taxon>
        <taxon>Arthropoda</taxon>
        <taxon>Hexapoda</taxon>
        <taxon>Insecta</taxon>
        <taxon>Pterygota</taxon>
        <taxon>Neoptera</taxon>
        <taxon>Paraneoptera</taxon>
        <taxon>Hemiptera</taxon>
        <taxon>Sternorrhyncha</taxon>
        <taxon>Aphidomorpha</taxon>
        <taxon>Aphidoidea</taxon>
        <taxon>Aphididae</taxon>
        <taxon>Sipha</taxon>
    </lineage>
</organism>
<reference evidence="3" key="2">
    <citation type="submission" date="2025-04" db="UniProtKB">
        <authorList>
            <consortium name="RefSeq"/>
        </authorList>
    </citation>
    <scope>IDENTIFICATION</scope>
    <source>
        <tissue evidence="3">Whole body</tissue>
    </source>
</reference>
<proteinExistence type="predicted"/>
<protein>
    <submittedName>
        <fullName evidence="3">Uncharacterized protein LOC112690233</fullName>
    </submittedName>
</protein>
<gene>
    <name evidence="3" type="primary">LOC112690233</name>
    <name evidence="1" type="ORF">g.61158</name>
</gene>
<dbReference type="RefSeq" id="XP_025419986.1">
    <property type="nucleotide sequence ID" value="XM_025564201.1"/>
</dbReference>